<dbReference type="SUPFAM" id="SSF54427">
    <property type="entry name" value="NTF2-like"/>
    <property type="match status" value="1"/>
</dbReference>
<dbReference type="GO" id="GO:0019380">
    <property type="term" value="P:3-phenylpropionate catabolic process"/>
    <property type="evidence" value="ECO:0007669"/>
    <property type="project" value="TreeGrafter"/>
</dbReference>
<gene>
    <name evidence="3" type="ordered locus">RPB_3896</name>
</gene>
<dbReference type="GO" id="GO:0051213">
    <property type="term" value="F:dioxygenase activity"/>
    <property type="evidence" value="ECO:0007669"/>
    <property type="project" value="UniProtKB-KW"/>
</dbReference>
<evidence type="ECO:0000313" key="4">
    <source>
        <dbReference type="Proteomes" id="UP000008809"/>
    </source>
</evidence>
<keyword evidence="3" id="KW-0223">Dioxygenase</keyword>
<comment type="similarity">
    <text evidence="1">Belongs to the bacterial ring-hydroxylating dioxygenase beta subunit family.</text>
</comment>
<dbReference type="PANTHER" id="PTHR41534">
    <property type="entry name" value="BLR3401 PROTEIN"/>
    <property type="match status" value="1"/>
</dbReference>
<protein>
    <submittedName>
        <fullName evidence="3">Aromatic-ring-hydroxylating dioxygenase, beta subunit</fullName>
    </submittedName>
</protein>
<dbReference type="Pfam" id="PF00866">
    <property type="entry name" value="Ring_hydroxyl_B"/>
    <property type="match status" value="1"/>
</dbReference>
<keyword evidence="4" id="KW-1185">Reference proteome</keyword>
<reference evidence="3 4" key="1">
    <citation type="submission" date="2006-01" db="EMBL/GenBank/DDBJ databases">
        <title>Complete sequence of Rhodopseudomonas palustris HaA2.</title>
        <authorList>
            <consortium name="US DOE Joint Genome Institute"/>
            <person name="Copeland A."/>
            <person name="Lucas S."/>
            <person name="Lapidus A."/>
            <person name="Barry K."/>
            <person name="Detter J.C."/>
            <person name="Glavina T."/>
            <person name="Hammon N."/>
            <person name="Israni S."/>
            <person name="Pitluck S."/>
            <person name="Chain P."/>
            <person name="Malfatti S."/>
            <person name="Shin M."/>
            <person name="Vergez L."/>
            <person name="Schmutz J."/>
            <person name="Larimer F."/>
            <person name="Land M."/>
            <person name="Hauser L."/>
            <person name="Pelletier D.A."/>
            <person name="Kyrpides N."/>
            <person name="Anderson I."/>
            <person name="Oda Y."/>
            <person name="Harwood C.S."/>
            <person name="Richardson P."/>
        </authorList>
    </citation>
    <scope>NUCLEOTIDE SEQUENCE [LARGE SCALE GENOMIC DNA]</scope>
    <source>
        <strain evidence="3 4">HaA2</strain>
    </source>
</reference>
<proteinExistence type="inferred from homology"/>
<dbReference type="AlphaFoldDB" id="Q2IT71"/>
<accession>Q2IT71</accession>
<dbReference type="PANTHER" id="PTHR41534:SF2">
    <property type="entry name" value="3-PHENYLPROPIONATE_CINNAMIC ACID DIOXYGENASE SUBUNIT BETA"/>
    <property type="match status" value="1"/>
</dbReference>
<dbReference type="STRING" id="316058.RPB_3896"/>
<evidence type="ECO:0000313" key="3">
    <source>
        <dbReference type="EMBL" id="ABD08589.1"/>
    </source>
</evidence>
<dbReference type="InterPro" id="IPR000391">
    <property type="entry name" value="Rng_hydr_dOase-bsu"/>
</dbReference>
<dbReference type="KEGG" id="rpb:RPB_3896"/>
<organism evidence="3 4">
    <name type="scientific">Rhodopseudomonas palustris (strain HaA2)</name>
    <dbReference type="NCBI Taxonomy" id="316058"/>
    <lineage>
        <taxon>Bacteria</taxon>
        <taxon>Pseudomonadati</taxon>
        <taxon>Pseudomonadota</taxon>
        <taxon>Alphaproteobacteria</taxon>
        <taxon>Hyphomicrobiales</taxon>
        <taxon>Nitrobacteraceae</taxon>
        <taxon>Rhodopseudomonas</taxon>
    </lineage>
</organism>
<keyword evidence="2" id="KW-0560">Oxidoreductase</keyword>
<dbReference type="EMBL" id="CP000250">
    <property type="protein sequence ID" value="ABD08589.1"/>
    <property type="molecule type" value="Genomic_DNA"/>
</dbReference>
<name>Q2IT71_RHOP2</name>
<dbReference type="InterPro" id="IPR032710">
    <property type="entry name" value="NTF2-like_dom_sf"/>
</dbReference>
<evidence type="ECO:0000256" key="2">
    <source>
        <dbReference type="ARBA" id="ARBA00023002"/>
    </source>
</evidence>
<evidence type="ECO:0000256" key="1">
    <source>
        <dbReference type="ARBA" id="ARBA00009570"/>
    </source>
</evidence>
<dbReference type="HOGENOM" id="CLU_102527_0_0_5"/>
<dbReference type="eggNOG" id="COG5517">
    <property type="taxonomic scope" value="Bacteria"/>
</dbReference>
<dbReference type="Proteomes" id="UP000008809">
    <property type="component" value="Chromosome"/>
</dbReference>
<dbReference type="Gene3D" id="3.10.450.50">
    <property type="match status" value="1"/>
</dbReference>
<sequence>MNMPMTIPATTSLPVTLAEAMEFAWTEADLLDHAIYDEWLAQWTADALYIVPIEPGTTDFENSLNYAYDDHGMRKKRVERLLNGQSISASPVALTVRSLSRFRLLQADEASCELRCAQIVTEYRRGRERTYTGDVTYRLVRGPTGLQIARKVVWLINSTEALGGIGYIL</sequence>